<evidence type="ECO:0008006" key="4">
    <source>
        <dbReference type="Google" id="ProtNLM"/>
    </source>
</evidence>
<feature type="region of interest" description="Disordered" evidence="1">
    <location>
        <begin position="383"/>
        <end position="490"/>
    </location>
</feature>
<feature type="compositionally biased region" description="Polar residues" evidence="1">
    <location>
        <begin position="259"/>
        <end position="286"/>
    </location>
</feature>
<feature type="region of interest" description="Disordered" evidence="1">
    <location>
        <begin position="535"/>
        <end position="645"/>
    </location>
</feature>
<feature type="compositionally biased region" description="Acidic residues" evidence="1">
    <location>
        <begin position="659"/>
        <end position="672"/>
    </location>
</feature>
<proteinExistence type="predicted"/>
<feature type="compositionally biased region" description="Basic and acidic residues" evidence="1">
    <location>
        <begin position="593"/>
        <end position="603"/>
    </location>
</feature>
<organism evidence="2 3">
    <name type="scientific">Sporisorium reilianum f. sp. reilianum</name>
    <dbReference type="NCBI Taxonomy" id="72559"/>
    <lineage>
        <taxon>Eukaryota</taxon>
        <taxon>Fungi</taxon>
        <taxon>Dikarya</taxon>
        <taxon>Basidiomycota</taxon>
        <taxon>Ustilaginomycotina</taxon>
        <taxon>Ustilaginomycetes</taxon>
        <taxon>Ustilaginales</taxon>
        <taxon>Ustilaginaceae</taxon>
        <taxon>Sporisorium</taxon>
    </lineage>
</organism>
<feature type="region of interest" description="Disordered" evidence="1">
    <location>
        <begin position="1136"/>
        <end position="1223"/>
    </location>
</feature>
<protein>
    <recommendedName>
        <fullName evidence="4">PH domain-containing protein</fullName>
    </recommendedName>
</protein>
<evidence type="ECO:0000313" key="3">
    <source>
        <dbReference type="Proteomes" id="UP000239563"/>
    </source>
</evidence>
<feature type="compositionally biased region" description="Polar residues" evidence="1">
    <location>
        <begin position="1165"/>
        <end position="1174"/>
    </location>
</feature>
<feature type="compositionally biased region" description="Low complexity" evidence="1">
    <location>
        <begin position="446"/>
        <end position="468"/>
    </location>
</feature>
<feature type="compositionally biased region" description="Basic residues" evidence="1">
    <location>
        <begin position="1018"/>
        <end position="1029"/>
    </location>
</feature>
<feature type="compositionally biased region" description="Low complexity" evidence="1">
    <location>
        <begin position="565"/>
        <end position="581"/>
    </location>
</feature>
<feature type="compositionally biased region" description="Polar residues" evidence="1">
    <location>
        <begin position="1064"/>
        <end position="1086"/>
    </location>
</feature>
<accession>A0A2N8UFY6</accession>
<feature type="compositionally biased region" description="Polar residues" evidence="1">
    <location>
        <begin position="429"/>
        <end position="445"/>
    </location>
</feature>
<feature type="compositionally biased region" description="Low complexity" evidence="1">
    <location>
        <begin position="1175"/>
        <end position="1220"/>
    </location>
</feature>
<feature type="region of interest" description="Disordered" evidence="1">
    <location>
        <begin position="657"/>
        <end position="676"/>
    </location>
</feature>
<dbReference type="EMBL" id="LT795062">
    <property type="protein sequence ID" value="SJX63659.1"/>
    <property type="molecule type" value="Genomic_DNA"/>
</dbReference>
<feature type="compositionally biased region" description="Polar residues" evidence="1">
    <location>
        <begin position="293"/>
        <end position="304"/>
    </location>
</feature>
<feature type="region of interest" description="Disordered" evidence="1">
    <location>
        <begin position="211"/>
        <end position="305"/>
    </location>
</feature>
<feature type="compositionally biased region" description="Basic and acidic residues" evidence="1">
    <location>
        <begin position="1047"/>
        <end position="1061"/>
    </location>
</feature>
<feature type="region of interest" description="Disordered" evidence="1">
    <location>
        <begin position="34"/>
        <end position="104"/>
    </location>
</feature>
<sequence length="1268" mass="131930">MDGSSRPAHVHVQAGTASEHSASFSLLATASAPLQHRPSLATTRSTSSASSSSHRSFPATLAAPRAASASSTSSSAHASPSPSRKSSYSDTVQSPKTRTHPKPARRLPVYVRIVPKDIWLRIHVTPSQTIGSIKDTALFAANAPDHDPSLSYRFYQDAVNASAHAKIAPVAGHDRVAKHRTYALPRSFLCPPPDLSDVVASITASMANTGLSSKSPRMGSNSVRGFSGVSQPPPVPPVPPVPTFDNAYSPRQAQVALPSASTSQQTLLHGSASPLSRSTALPVSSTFGGGTADGSNDVTGSSSAHIARQISNSTLATSAASTASDGGAATSSRSTNNAALSSDASASDTSLSESHPHSHAVSEIAIRLDASLIMGDRNAKLEEDQARSRLTQWSARRESTGTAGAGTVRREAGLSVGQMHSSPRRKSSPAHSYTSTPTMGSSSTFGSPGMAASPSSSNVHVGSSSPHNDGLHATAATPPRRPHRLNAGPAPAIFYTQPGACESFASLASVGSPSAVDLVTTADDDALVMQWGTQAEASPGSDAHSSPPRVAGAAFAPLSSPLQPSTALLSGSPSSVSSSARPRSKTVTAADVLRSRAARDEVPHAPPPLPSVMPGAITSPARNSSLPRPAGKKLVAEPSQRREGPQLDLLELLKGSAQDDFDDDDDDDDDDGGFATIKQRSSKVPTLMTAMRKKSSDGSAASAASAAHAAVLDNEQYIAGIRLDGISRGWKDASHPLSSKYAVLSSANGCELDEWKTVAASLVRPYELLELQWSIPTERVYIPPISLHDTIRAASSTATATAASSSKGLFKQTWGQEADAGPDADAPCLEPYFEGWVYILKGTEKAAKGSSKMGKWKLHWMTVKGWRVDLYRKKPRAGEAVLPVAEQVWSLRAIDWVAVDAEHAVPVNAALPGLDAMPRCSVTVAFPPKSAAGGAATPPSWMVSSSAGSLAAGEAGSTLTLRCISHFDHEALSTLLLRAWYRCSAAATSSSVDNWRRKAVFRAMVAGRGGTVAAGRTRGARNARARTRMRPSGWRREWEDAEQWSSESEREEVAPPAELEHALSVQQQQARRGTVTQAKADQSAAQRSGRRGDVVPGGMYAALSGIASASVRPRHLAQSPPLPHLEPGLMVGSTSAHLASNPAARRRRQSGGSSRSPDTADRVASITSLRSRSFTASSPDAHTAAAATTSSSSSSSSRNASRDASPMRSSGSSSRKGSTSANAYSVSPALVPGFVDVLPPPSAMLLKKFKASQKAAQSAAADVDGDAV</sequence>
<gene>
    <name evidence="2" type="ORF">SRS1_14409</name>
</gene>
<dbReference type="Proteomes" id="UP000239563">
    <property type="component" value="Chromosome IX"/>
</dbReference>
<evidence type="ECO:0000256" key="1">
    <source>
        <dbReference type="SAM" id="MobiDB-lite"/>
    </source>
</evidence>
<feature type="compositionally biased region" description="Low complexity" evidence="1">
    <location>
        <begin position="322"/>
        <end position="352"/>
    </location>
</feature>
<feature type="compositionally biased region" description="Low complexity" evidence="1">
    <location>
        <begin position="34"/>
        <end position="89"/>
    </location>
</feature>
<name>A0A2N8UFY6_9BASI</name>
<feature type="compositionally biased region" description="Polar residues" evidence="1">
    <location>
        <begin position="211"/>
        <end position="230"/>
    </location>
</feature>
<reference evidence="2 3" key="1">
    <citation type="submission" date="2017-02" db="EMBL/GenBank/DDBJ databases">
        <authorList>
            <person name="Peterson S.W."/>
        </authorList>
    </citation>
    <scope>NUCLEOTIDE SEQUENCE [LARGE SCALE GENOMIC DNA]</scope>
    <source>
        <strain evidence="2 3">SRS1_H2-8</strain>
    </source>
</reference>
<feature type="region of interest" description="Disordered" evidence="1">
    <location>
        <begin position="322"/>
        <end position="360"/>
    </location>
</feature>
<dbReference type="AlphaFoldDB" id="A0A2N8UFY6"/>
<evidence type="ECO:0000313" key="2">
    <source>
        <dbReference type="EMBL" id="SJX63659.1"/>
    </source>
</evidence>
<feature type="compositionally biased region" description="Pro residues" evidence="1">
    <location>
        <begin position="231"/>
        <end position="242"/>
    </location>
</feature>
<feature type="region of interest" description="Disordered" evidence="1">
    <location>
        <begin position="1012"/>
        <end position="1094"/>
    </location>
</feature>